<feature type="domain" description="Zinc finger PHD-type" evidence="9">
    <location>
        <begin position="115"/>
        <end position="158"/>
    </location>
</feature>
<dbReference type="InterPro" id="IPR028651">
    <property type="entry name" value="ING_fam"/>
</dbReference>
<feature type="site" description="Histone H3K4me3 binding" evidence="7">
    <location>
        <position position="126"/>
    </location>
</feature>
<dbReference type="GO" id="GO:0008270">
    <property type="term" value="F:zinc ion binding"/>
    <property type="evidence" value="ECO:0007669"/>
    <property type="project" value="UniProtKB-KW"/>
</dbReference>
<feature type="region of interest" description="Disordered" evidence="8">
    <location>
        <begin position="1"/>
        <end position="60"/>
    </location>
</feature>
<feature type="site" description="Histone H3K4me3 binding" evidence="7">
    <location>
        <position position="130"/>
    </location>
</feature>
<reference evidence="10" key="1">
    <citation type="submission" date="2022-07" db="EMBL/GenBank/DDBJ databases">
        <title>Genome Sequence of Physisporinus lineatus.</title>
        <authorList>
            <person name="Buettner E."/>
        </authorList>
    </citation>
    <scope>NUCLEOTIDE SEQUENCE</scope>
    <source>
        <strain evidence="10">VT162</strain>
    </source>
</reference>
<dbReference type="Proteomes" id="UP001212997">
    <property type="component" value="Unassembled WGS sequence"/>
</dbReference>
<evidence type="ECO:0000256" key="2">
    <source>
        <dbReference type="ARBA" id="ARBA00010210"/>
    </source>
</evidence>
<dbReference type="PANTHER" id="PTHR10333">
    <property type="entry name" value="INHIBITOR OF GROWTH PROTEIN"/>
    <property type="match status" value="1"/>
</dbReference>
<evidence type="ECO:0000256" key="6">
    <source>
        <dbReference type="ARBA" id="ARBA00023242"/>
    </source>
</evidence>
<protein>
    <recommendedName>
        <fullName evidence="9">Zinc finger PHD-type domain-containing protein</fullName>
    </recommendedName>
</protein>
<dbReference type="GO" id="GO:0005634">
    <property type="term" value="C:nucleus"/>
    <property type="evidence" value="ECO:0007669"/>
    <property type="project" value="UniProtKB-SubCell"/>
</dbReference>
<evidence type="ECO:0000256" key="1">
    <source>
        <dbReference type="ARBA" id="ARBA00004123"/>
    </source>
</evidence>
<dbReference type="InterPro" id="IPR011011">
    <property type="entry name" value="Znf_FYVE_PHD"/>
</dbReference>
<organism evidence="10 11">
    <name type="scientific">Meripilus lineatus</name>
    <dbReference type="NCBI Taxonomy" id="2056292"/>
    <lineage>
        <taxon>Eukaryota</taxon>
        <taxon>Fungi</taxon>
        <taxon>Dikarya</taxon>
        <taxon>Basidiomycota</taxon>
        <taxon>Agaricomycotina</taxon>
        <taxon>Agaricomycetes</taxon>
        <taxon>Polyporales</taxon>
        <taxon>Meripilaceae</taxon>
        <taxon>Meripilus</taxon>
    </lineage>
</organism>
<dbReference type="InterPro" id="IPR019787">
    <property type="entry name" value="Znf_PHD-finger"/>
</dbReference>
<dbReference type="Gene3D" id="3.30.40.10">
    <property type="entry name" value="Zinc/RING finger domain, C3HC4 (zinc finger)"/>
    <property type="match status" value="1"/>
</dbReference>
<sequence>MPRDGASLLLMDKDGLLSPAPERSGVDEPAQDTGDTQEKSNPPDSPAQLQPVPLSSPLEGDRVEVAPTVVRRRVRLILRDPSLNIDPQLLAESSTQQPGTGRLGSEPQGDDEPLYCWCRGPEKGNMIQCDCCDDWYHFTCVGVTERPKGSWYCSNRCKDDEKDGQKDGQKRRKVM</sequence>
<evidence type="ECO:0000259" key="9">
    <source>
        <dbReference type="SMART" id="SM00249"/>
    </source>
</evidence>
<feature type="region of interest" description="Disordered" evidence="8">
    <location>
        <begin position="88"/>
        <end position="109"/>
    </location>
</feature>
<dbReference type="EMBL" id="JANAWD010000770">
    <property type="protein sequence ID" value="KAJ3475979.1"/>
    <property type="molecule type" value="Genomic_DNA"/>
</dbReference>
<feature type="site" description="Histone H3K4me3 binding" evidence="7">
    <location>
        <position position="115"/>
    </location>
</feature>
<dbReference type="GO" id="GO:0000785">
    <property type="term" value="C:chromatin"/>
    <property type="evidence" value="ECO:0007669"/>
    <property type="project" value="UniProtKB-ARBA"/>
</dbReference>
<dbReference type="AlphaFoldDB" id="A0AAD5URQ1"/>
<dbReference type="InterPro" id="IPR001965">
    <property type="entry name" value="Znf_PHD"/>
</dbReference>
<evidence type="ECO:0000256" key="8">
    <source>
        <dbReference type="SAM" id="MobiDB-lite"/>
    </source>
</evidence>
<gene>
    <name evidence="10" type="ORF">NLI96_g11469</name>
</gene>
<feature type="site" description="Histone H3K4me3 binding" evidence="7">
    <location>
        <position position="135"/>
    </location>
</feature>
<dbReference type="InterPro" id="IPR013083">
    <property type="entry name" value="Znf_RING/FYVE/PHD"/>
</dbReference>
<dbReference type="SUPFAM" id="SSF57903">
    <property type="entry name" value="FYVE/PHD zinc finger"/>
    <property type="match status" value="1"/>
</dbReference>
<keyword evidence="5" id="KW-0862">Zinc</keyword>
<keyword evidence="11" id="KW-1185">Reference proteome</keyword>
<keyword evidence="4" id="KW-0863">Zinc-finger</keyword>
<evidence type="ECO:0000256" key="7">
    <source>
        <dbReference type="PIRSR" id="PIRSR628651-50"/>
    </source>
</evidence>
<evidence type="ECO:0000256" key="4">
    <source>
        <dbReference type="ARBA" id="ARBA00022771"/>
    </source>
</evidence>
<evidence type="ECO:0000313" key="11">
    <source>
        <dbReference type="Proteomes" id="UP001212997"/>
    </source>
</evidence>
<evidence type="ECO:0000256" key="5">
    <source>
        <dbReference type="ARBA" id="ARBA00022833"/>
    </source>
</evidence>
<keyword evidence="3" id="KW-0479">Metal-binding</keyword>
<dbReference type="Pfam" id="PF00628">
    <property type="entry name" value="PHD"/>
    <property type="match status" value="1"/>
</dbReference>
<evidence type="ECO:0000256" key="3">
    <source>
        <dbReference type="ARBA" id="ARBA00022723"/>
    </source>
</evidence>
<dbReference type="SMART" id="SM00249">
    <property type="entry name" value="PHD"/>
    <property type="match status" value="1"/>
</dbReference>
<comment type="similarity">
    <text evidence="2">Belongs to the ING family.</text>
</comment>
<proteinExistence type="inferred from homology"/>
<comment type="subcellular location">
    <subcellularLocation>
        <location evidence="1">Nucleus</location>
    </subcellularLocation>
</comment>
<accession>A0AAD5URQ1</accession>
<comment type="caution">
    <text evidence="10">The sequence shown here is derived from an EMBL/GenBank/DDBJ whole genome shotgun (WGS) entry which is preliminary data.</text>
</comment>
<evidence type="ECO:0000313" key="10">
    <source>
        <dbReference type="EMBL" id="KAJ3475979.1"/>
    </source>
</evidence>
<name>A0AAD5URQ1_9APHY</name>
<keyword evidence="6" id="KW-0539">Nucleus</keyword>